<organism evidence="2 3">
    <name type="scientific">Aspergillus sclerotialis</name>
    <dbReference type="NCBI Taxonomy" id="2070753"/>
    <lineage>
        <taxon>Eukaryota</taxon>
        <taxon>Fungi</taxon>
        <taxon>Dikarya</taxon>
        <taxon>Ascomycota</taxon>
        <taxon>Pezizomycotina</taxon>
        <taxon>Eurotiomycetes</taxon>
        <taxon>Eurotiomycetidae</taxon>
        <taxon>Eurotiales</taxon>
        <taxon>Aspergillaceae</taxon>
        <taxon>Aspergillus</taxon>
        <taxon>Aspergillus subgen. Polypaecilum</taxon>
    </lineage>
</organism>
<reference evidence="3" key="1">
    <citation type="submission" date="2017-02" db="EMBL/GenBank/DDBJ databases">
        <authorList>
            <person name="Tafer H."/>
            <person name="Lopandic K."/>
        </authorList>
    </citation>
    <scope>NUCLEOTIDE SEQUENCE [LARGE SCALE GENOMIC DNA]</scope>
    <source>
        <strain evidence="3">CBS 366.77</strain>
    </source>
</reference>
<feature type="region of interest" description="Disordered" evidence="1">
    <location>
        <begin position="1"/>
        <end position="44"/>
    </location>
</feature>
<evidence type="ECO:0000256" key="1">
    <source>
        <dbReference type="SAM" id="MobiDB-lite"/>
    </source>
</evidence>
<feature type="compositionally biased region" description="Polar residues" evidence="1">
    <location>
        <begin position="1"/>
        <end position="14"/>
    </location>
</feature>
<protein>
    <submittedName>
        <fullName evidence="2">Uncharacterized protein</fullName>
    </submittedName>
</protein>
<proteinExistence type="predicted"/>
<accession>A0A3A2ZIW1</accession>
<evidence type="ECO:0000313" key="2">
    <source>
        <dbReference type="EMBL" id="RJE21347.1"/>
    </source>
</evidence>
<keyword evidence="3" id="KW-1185">Reference proteome</keyword>
<sequence>MSGSKGSARVSNGEGSKLSAENLRDVPDERRSSVEDRFLQSRAADEPYFAPVRMDERSEHTSRLATQIAAAEKIIKE</sequence>
<gene>
    <name evidence="2" type="ORF">PHISCL_06332</name>
</gene>
<dbReference type="EMBL" id="MVGC01000235">
    <property type="protein sequence ID" value="RJE21347.1"/>
    <property type="molecule type" value="Genomic_DNA"/>
</dbReference>
<evidence type="ECO:0000313" key="3">
    <source>
        <dbReference type="Proteomes" id="UP000266188"/>
    </source>
</evidence>
<comment type="caution">
    <text evidence="2">The sequence shown here is derived from an EMBL/GenBank/DDBJ whole genome shotgun (WGS) entry which is preliminary data.</text>
</comment>
<dbReference type="Proteomes" id="UP000266188">
    <property type="component" value="Unassembled WGS sequence"/>
</dbReference>
<feature type="compositionally biased region" description="Basic and acidic residues" evidence="1">
    <location>
        <begin position="22"/>
        <end position="44"/>
    </location>
</feature>
<dbReference type="OrthoDB" id="4501485at2759"/>
<dbReference type="AlphaFoldDB" id="A0A3A2ZIW1"/>
<name>A0A3A2ZIW1_9EURO</name>